<dbReference type="InterPro" id="IPR052187">
    <property type="entry name" value="MFSD1"/>
</dbReference>
<proteinExistence type="inferred from homology"/>
<comment type="catalytic activity">
    <reaction evidence="15">
        <text>L-arginyl-L-alpha-amino acid(out) = L-arginyl-L-alpha-amino acid(in)</text>
        <dbReference type="Rhea" id="RHEA:79371"/>
        <dbReference type="ChEBI" id="CHEBI:84315"/>
    </reaction>
</comment>
<evidence type="ECO:0000313" key="28">
    <source>
        <dbReference type="Proteomes" id="UP000030762"/>
    </source>
</evidence>
<comment type="catalytic activity">
    <reaction evidence="18">
        <text>L-histidyl-L-alpha-amino acid(out) = L-histidyl-L-alpha-amino acid(in)</text>
        <dbReference type="Rhea" id="RHEA:79379"/>
        <dbReference type="ChEBI" id="CHEBI:229964"/>
    </reaction>
</comment>
<comment type="subcellular location">
    <subcellularLocation>
        <location evidence="1">Lysosome membrane</location>
        <topology evidence="1">Multi-pass membrane protein</topology>
    </subcellularLocation>
</comment>
<feature type="transmembrane region" description="Helical" evidence="25">
    <location>
        <begin position="478"/>
        <end position="500"/>
    </location>
</feature>
<evidence type="ECO:0000256" key="4">
    <source>
        <dbReference type="ARBA" id="ARBA00022692"/>
    </source>
</evidence>
<feature type="transmembrane region" description="Helical" evidence="25">
    <location>
        <begin position="56"/>
        <end position="74"/>
    </location>
</feature>
<dbReference type="Gene3D" id="1.20.1250.20">
    <property type="entry name" value="MFS general substrate transporter like domains"/>
    <property type="match status" value="2"/>
</dbReference>
<keyword evidence="28" id="KW-1185">Reference proteome</keyword>
<dbReference type="InterPro" id="IPR011701">
    <property type="entry name" value="MFS"/>
</dbReference>
<dbReference type="GeneID" id="19951883"/>
<evidence type="ECO:0000256" key="1">
    <source>
        <dbReference type="ARBA" id="ARBA00004155"/>
    </source>
</evidence>
<name>T0RG24_SAPDV</name>
<evidence type="ECO:0000256" key="14">
    <source>
        <dbReference type="ARBA" id="ARBA00044898"/>
    </source>
</evidence>
<evidence type="ECO:0000256" key="15">
    <source>
        <dbReference type="ARBA" id="ARBA00044899"/>
    </source>
</evidence>
<comment type="catalytic activity">
    <reaction evidence="12">
        <text>L-lysyl-L-alpha-amino acid(out) = L-lysyl-L-alpha-amino acid(in)</text>
        <dbReference type="Rhea" id="RHEA:79387"/>
        <dbReference type="ChEBI" id="CHEBI:229965"/>
    </reaction>
</comment>
<sequence length="541" mass="58831">MGRPRKLKRHVLLLLSLLVFGSTYCYDNPGALKSQLQQRFHAIPKAQYEVLFNLSYSLYSVPNVILPFFGGLLVDKYGVRAMTLGLSTIVLLGQVVVALGCTFKNFYVILAGRVIFGLGGETMWVAQSTFMTQWFDSTELAFAFGVNTCIARMGTVLNDKLSPVIADEYSVSAALWVGVVLCVASLLCNVLLAHIDRRAEAVHGSLVAKLDDVDAAPPRLSDIRRFSWSFWVIAVKYVVFYSCIGPFNNVASSLFMEREYFKTPTSPDCQRCGLGAYELYCDAIAPSCPPVPPFAWPLPQLSANCSIETAADQYRCSKEPPYIQDEGINCDDSAWRNGQFTAMYCAKKSAAAETAASTMSIAPLIIAFLAPLCGSLIDAIGLRPFLALGAEMALVVAHAIIGFMPEIPVVWPLVLIGVGACFFSSSMWPCVPYVVEPRFVGTAFGAMTSFSNMGLAVVPLLVASVYNASGKYIPEVVYVFLGFASLTVAFGVLLAIMDVANGCRLTRKSLSPMLEKRHSLGDASSSSLLDTLLMDEEDEDE</sequence>
<feature type="transmembrane region" description="Helical" evidence="25">
    <location>
        <begin position="169"/>
        <end position="192"/>
    </location>
</feature>
<keyword evidence="4 25" id="KW-0812">Transmembrane</keyword>
<evidence type="ECO:0000256" key="26">
    <source>
        <dbReference type="SAM" id="SignalP"/>
    </source>
</evidence>
<evidence type="ECO:0000256" key="25">
    <source>
        <dbReference type="SAM" id="Phobius"/>
    </source>
</evidence>
<feature type="transmembrane region" description="Helical" evidence="25">
    <location>
        <begin position="385"/>
        <end position="404"/>
    </location>
</feature>
<keyword evidence="7" id="KW-0458">Lysosome</keyword>
<accession>T0RG24</accession>
<dbReference type="InParanoid" id="T0RG24"/>
<organism evidence="27 28">
    <name type="scientific">Saprolegnia diclina (strain VS20)</name>
    <dbReference type="NCBI Taxonomy" id="1156394"/>
    <lineage>
        <taxon>Eukaryota</taxon>
        <taxon>Sar</taxon>
        <taxon>Stramenopiles</taxon>
        <taxon>Oomycota</taxon>
        <taxon>Saprolegniomycetes</taxon>
        <taxon>Saprolegniales</taxon>
        <taxon>Saprolegniaceae</taxon>
        <taxon>Saprolegnia</taxon>
    </lineage>
</organism>
<evidence type="ECO:0000256" key="24">
    <source>
        <dbReference type="ARBA" id="ARBA00046376"/>
    </source>
</evidence>
<comment type="catalytic activity">
    <reaction evidence="14">
        <text>L-aspartyl-L-lysine(out) = L-aspartyl-L-lysine(in)</text>
        <dbReference type="Rhea" id="RHEA:79411"/>
        <dbReference type="ChEBI" id="CHEBI:229953"/>
    </reaction>
</comment>
<evidence type="ECO:0000256" key="7">
    <source>
        <dbReference type="ARBA" id="ARBA00023228"/>
    </source>
</evidence>
<evidence type="ECO:0000256" key="10">
    <source>
        <dbReference type="ARBA" id="ARBA00044881"/>
    </source>
</evidence>
<dbReference type="GO" id="GO:0022857">
    <property type="term" value="F:transmembrane transporter activity"/>
    <property type="evidence" value="ECO:0007669"/>
    <property type="project" value="InterPro"/>
</dbReference>
<comment type="catalytic activity">
    <reaction evidence="11">
        <text>L-alpha-aminoacyl-L-histidine(out) = L-alpha-aminoacyl-L-histidine(in)</text>
        <dbReference type="Rhea" id="RHEA:79375"/>
        <dbReference type="ChEBI" id="CHEBI:229967"/>
    </reaction>
</comment>
<dbReference type="Proteomes" id="UP000030762">
    <property type="component" value="Unassembled WGS sequence"/>
</dbReference>
<dbReference type="InterPro" id="IPR036259">
    <property type="entry name" value="MFS_trans_sf"/>
</dbReference>
<evidence type="ECO:0000256" key="11">
    <source>
        <dbReference type="ARBA" id="ARBA00044884"/>
    </source>
</evidence>
<evidence type="ECO:0000256" key="22">
    <source>
        <dbReference type="ARBA" id="ARBA00045018"/>
    </source>
</evidence>
<dbReference type="Pfam" id="PF07690">
    <property type="entry name" value="MFS_1"/>
    <property type="match status" value="2"/>
</dbReference>
<evidence type="ECO:0000256" key="2">
    <source>
        <dbReference type="ARBA" id="ARBA00008335"/>
    </source>
</evidence>
<feature type="signal peptide" evidence="26">
    <location>
        <begin position="1"/>
        <end position="25"/>
    </location>
</feature>
<gene>
    <name evidence="27" type="ORF">SDRG_11156</name>
</gene>
<keyword evidence="6 25" id="KW-0472">Membrane</keyword>
<dbReference type="PANTHER" id="PTHR23512:SF3">
    <property type="entry name" value="MAJOR FACILITATOR SUPERFAMILY DOMAIN-CONTAINING PROTEIN 1"/>
    <property type="match status" value="1"/>
</dbReference>
<evidence type="ECO:0000256" key="8">
    <source>
        <dbReference type="ARBA" id="ARBA00044876"/>
    </source>
</evidence>
<feature type="transmembrane region" description="Helical" evidence="25">
    <location>
        <begin position="410"/>
        <end position="431"/>
    </location>
</feature>
<evidence type="ECO:0000256" key="17">
    <source>
        <dbReference type="ARBA" id="ARBA00044903"/>
    </source>
</evidence>
<comment type="subunit">
    <text evidence="24">Homodimer. Interacts with lysosomal protein GLMP (via lumenal domain); the interaction starts while both proteins are still in the endoplasmic reticulum and is required for stabilization of MFSD1 in lysosomes but has no direct effect on its targeting to lysosomes or transporter activity.</text>
</comment>
<dbReference type="OMA" id="QFLCYIS"/>
<dbReference type="RefSeq" id="XP_008615407.1">
    <property type="nucleotide sequence ID" value="XM_008617185.1"/>
</dbReference>
<keyword evidence="26" id="KW-0732">Signal</keyword>
<dbReference type="AlphaFoldDB" id="T0RG24"/>
<comment type="catalytic activity">
    <reaction evidence="16">
        <text>L-lysyl-L-lysine(out) = L-lysyl-L-lysine(in)</text>
        <dbReference type="Rhea" id="RHEA:79403"/>
        <dbReference type="ChEBI" id="CHEBI:229956"/>
    </reaction>
</comment>
<feature type="transmembrane region" description="Helical" evidence="25">
    <location>
        <begin position="354"/>
        <end position="373"/>
    </location>
</feature>
<comment type="catalytic activity">
    <reaction evidence="19">
        <text>L-alanyl-L-lysine(out) = L-alanyl-L-lysine(in)</text>
        <dbReference type="Rhea" id="RHEA:79415"/>
        <dbReference type="ChEBI" id="CHEBI:192470"/>
    </reaction>
</comment>
<dbReference type="EMBL" id="JH767170">
    <property type="protein sequence ID" value="EQC31233.1"/>
    <property type="molecule type" value="Genomic_DNA"/>
</dbReference>
<dbReference type="PANTHER" id="PTHR23512">
    <property type="entry name" value="MAJOR FACILITATOR SUPERFAMILY DOMAIN-CONTAINING PROTEIN 1"/>
    <property type="match status" value="1"/>
</dbReference>
<feature type="transmembrane region" description="Helical" evidence="25">
    <location>
        <begin position="81"/>
        <end position="100"/>
    </location>
</feature>
<evidence type="ECO:0000313" key="27">
    <source>
        <dbReference type="EMBL" id="EQC31233.1"/>
    </source>
</evidence>
<dbReference type="OrthoDB" id="424834at2759"/>
<dbReference type="VEuPathDB" id="FungiDB:SDRG_11156"/>
<evidence type="ECO:0000256" key="21">
    <source>
        <dbReference type="ARBA" id="ARBA00044985"/>
    </source>
</evidence>
<comment type="similarity">
    <text evidence="2">Belongs to the major facilitator superfamily.</text>
</comment>
<evidence type="ECO:0000256" key="3">
    <source>
        <dbReference type="ARBA" id="ARBA00022448"/>
    </source>
</evidence>
<dbReference type="STRING" id="1156394.T0RG24"/>
<evidence type="ECO:0000256" key="6">
    <source>
        <dbReference type="ARBA" id="ARBA00023136"/>
    </source>
</evidence>
<keyword evidence="3" id="KW-0813">Transport</keyword>
<evidence type="ECO:0000256" key="23">
    <source>
        <dbReference type="ARBA" id="ARBA00045709"/>
    </source>
</evidence>
<comment type="catalytic activity">
    <reaction evidence="9">
        <text>L-histidyl-glycine(out) = L-histidyl-glycine(in)</text>
        <dbReference type="Rhea" id="RHEA:79395"/>
        <dbReference type="ChEBI" id="CHEBI:229957"/>
    </reaction>
</comment>
<evidence type="ECO:0000256" key="16">
    <source>
        <dbReference type="ARBA" id="ARBA00044900"/>
    </source>
</evidence>
<comment type="catalytic activity">
    <reaction evidence="20">
        <text>L-lysyl-glycine(out) = L-lysyl-glycine(in)</text>
        <dbReference type="Rhea" id="RHEA:79407"/>
        <dbReference type="ChEBI" id="CHEBI:191202"/>
    </reaction>
</comment>
<feature type="transmembrane region" description="Helical" evidence="25">
    <location>
        <begin position="106"/>
        <end position="126"/>
    </location>
</feature>
<dbReference type="SUPFAM" id="SSF103473">
    <property type="entry name" value="MFS general substrate transporter"/>
    <property type="match status" value="2"/>
</dbReference>
<comment type="catalytic activity">
    <reaction evidence="13">
        <text>L-alpha-aminoacyl-L-lysine(out) = L-alpha-aminoacyl-L-lysine(in)</text>
        <dbReference type="Rhea" id="RHEA:79383"/>
        <dbReference type="ChEBI" id="CHEBI:229966"/>
    </reaction>
</comment>
<comment type="catalytic activity">
    <reaction evidence="8">
        <text>L-lysyl-L-alanine(out) = L-lysyl-L-alanine(in)</text>
        <dbReference type="Rhea" id="RHEA:79399"/>
        <dbReference type="ChEBI" id="CHEBI:229954"/>
    </reaction>
</comment>
<evidence type="ECO:0000256" key="18">
    <source>
        <dbReference type="ARBA" id="ARBA00044912"/>
    </source>
</evidence>
<keyword evidence="5 25" id="KW-1133">Transmembrane helix</keyword>
<evidence type="ECO:0000256" key="12">
    <source>
        <dbReference type="ARBA" id="ARBA00044891"/>
    </source>
</evidence>
<comment type="catalytic activity">
    <reaction evidence="10">
        <text>L-alpha-aminoacyl-L-arginine(out) = L-alpha-aminoacyl-L-arginine(in)</text>
        <dbReference type="Rhea" id="RHEA:79367"/>
        <dbReference type="ChEBI" id="CHEBI:229968"/>
    </reaction>
</comment>
<protein>
    <recommendedName>
        <fullName evidence="21">Lysosomal dipeptide transporter MFSD1</fullName>
    </recommendedName>
    <alternativeName>
        <fullName evidence="22">Major facilitator superfamily domain-containing protein 1</fullName>
    </alternativeName>
</protein>
<feature type="chain" id="PRO_5004583961" description="Lysosomal dipeptide transporter MFSD1" evidence="26">
    <location>
        <begin position="26"/>
        <end position="541"/>
    </location>
</feature>
<evidence type="ECO:0000256" key="19">
    <source>
        <dbReference type="ARBA" id="ARBA00044919"/>
    </source>
</evidence>
<comment type="catalytic activity">
    <reaction evidence="17">
        <text>L-arginyl-glycine(out) = L-arginyl-glycine(in)</text>
        <dbReference type="Rhea" id="RHEA:79391"/>
        <dbReference type="ChEBI" id="CHEBI:229955"/>
    </reaction>
</comment>
<dbReference type="GO" id="GO:0005765">
    <property type="term" value="C:lysosomal membrane"/>
    <property type="evidence" value="ECO:0007669"/>
    <property type="project" value="UniProtKB-SubCell"/>
</dbReference>
<evidence type="ECO:0000256" key="5">
    <source>
        <dbReference type="ARBA" id="ARBA00022989"/>
    </source>
</evidence>
<dbReference type="eggNOG" id="KOG4686">
    <property type="taxonomic scope" value="Eukaryota"/>
</dbReference>
<feature type="transmembrane region" description="Helical" evidence="25">
    <location>
        <begin position="443"/>
        <end position="466"/>
    </location>
</feature>
<comment type="function">
    <text evidence="23">Lysosomal dipeptide uniporter that selectively exports lysine, arginine or histidine-containing dipeptides with a net positive charge from the lysosome lumen into the cytosol. Could play a role in a specific type of protein O-glycosylation indirectly regulating macrophages migration and tissue invasion. Also essential for liver homeostasis.</text>
</comment>
<evidence type="ECO:0000256" key="20">
    <source>
        <dbReference type="ARBA" id="ARBA00044924"/>
    </source>
</evidence>
<feature type="transmembrane region" description="Helical" evidence="25">
    <location>
        <begin position="228"/>
        <end position="247"/>
    </location>
</feature>
<evidence type="ECO:0000256" key="9">
    <source>
        <dbReference type="ARBA" id="ARBA00044878"/>
    </source>
</evidence>
<evidence type="ECO:0000256" key="13">
    <source>
        <dbReference type="ARBA" id="ARBA00044893"/>
    </source>
</evidence>
<reference evidence="27 28" key="1">
    <citation type="submission" date="2012-04" db="EMBL/GenBank/DDBJ databases">
        <title>The Genome Sequence of Saprolegnia declina VS20.</title>
        <authorList>
            <consortium name="The Broad Institute Genome Sequencing Platform"/>
            <person name="Russ C."/>
            <person name="Nusbaum C."/>
            <person name="Tyler B."/>
            <person name="van West P."/>
            <person name="Dieguez-Uribeondo J."/>
            <person name="de Bruijn I."/>
            <person name="Tripathy S."/>
            <person name="Jiang R."/>
            <person name="Young S.K."/>
            <person name="Zeng Q."/>
            <person name="Gargeya S."/>
            <person name="Fitzgerald M."/>
            <person name="Haas B."/>
            <person name="Abouelleil A."/>
            <person name="Alvarado L."/>
            <person name="Arachchi H.M."/>
            <person name="Berlin A."/>
            <person name="Chapman S.B."/>
            <person name="Goldberg J."/>
            <person name="Griggs A."/>
            <person name="Gujja S."/>
            <person name="Hansen M."/>
            <person name="Howarth C."/>
            <person name="Imamovic A."/>
            <person name="Larimer J."/>
            <person name="McCowen C."/>
            <person name="Montmayeur A."/>
            <person name="Murphy C."/>
            <person name="Neiman D."/>
            <person name="Pearson M."/>
            <person name="Priest M."/>
            <person name="Roberts A."/>
            <person name="Saif S."/>
            <person name="Shea T."/>
            <person name="Sisk P."/>
            <person name="Sykes S."/>
            <person name="Wortman J."/>
            <person name="Nusbaum C."/>
            <person name="Birren B."/>
        </authorList>
    </citation>
    <scope>NUCLEOTIDE SEQUENCE [LARGE SCALE GENOMIC DNA]</scope>
    <source>
        <strain evidence="27 28">VS20</strain>
    </source>
</reference>